<evidence type="ECO:0000313" key="1">
    <source>
        <dbReference type="EMBL" id="MEI5993028.1"/>
    </source>
</evidence>
<evidence type="ECO:0000313" key="3">
    <source>
        <dbReference type="Proteomes" id="UP000195139"/>
    </source>
</evidence>
<name>A0A242C7A2_9ENTE</name>
<dbReference type="Proteomes" id="UP000195139">
    <property type="component" value="Unassembled WGS sequence"/>
</dbReference>
<gene>
    <name evidence="1" type="ORF">A5880_000569</name>
    <name evidence="2" type="ORF">A5880_002847</name>
</gene>
<dbReference type="EMBL" id="NGLE01000004">
    <property type="protein sequence ID" value="OTO05672.1"/>
    <property type="molecule type" value="Genomic_DNA"/>
</dbReference>
<reference evidence="1 3" key="2">
    <citation type="submission" date="2018-07" db="EMBL/GenBank/DDBJ databases">
        <title>The Genome Sequence of Enterococcus sp. DIV0659b.</title>
        <authorList>
            <consortium name="The Broad Institute Genomics Platform"/>
            <consortium name="The Broad Institute Genomic Center for Infectious Diseases"/>
            <person name="Earl A."/>
            <person name="Manson A."/>
            <person name="Schwartman J."/>
            <person name="Gilmore M."/>
            <person name="Abouelleil A."/>
            <person name="Cao P."/>
            <person name="Chapman S."/>
            <person name="Cusick C."/>
            <person name="Shea T."/>
            <person name="Young S."/>
            <person name="Neafsey D."/>
            <person name="Nusbaum C."/>
            <person name="Birren B."/>
        </authorList>
    </citation>
    <scope>NUCLEOTIDE SEQUENCE [LARGE SCALE GENOMIC DNA]</scope>
    <source>
        <strain evidence="1 3">4G2_DIV0659</strain>
    </source>
</reference>
<dbReference type="STRING" id="1834181.A5880_002847"/>
<comment type="caution">
    <text evidence="2">The sequence shown here is derived from an EMBL/GenBank/DDBJ whole genome shotgun (WGS) entry which is preliminary data.</text>
</comment>
<organism evidence="2">
    <name type="scientific">Candidatus Enterococcus mansonii</name>
    <dbReference type="NCBI Taxonomy" id="1834181"/>
    <lineage>
        <taxon>Bacteria</taxon>
        <taxon>Bacillati</taxon>
        <taxon>Bacillota</taxon>
        <taxon>Bacilli</taxon>
        <taxon>Lactobacillales</taxon>
        <taxon>Enterococcaceae</taxon>
        <taxon>Enterococcus</taxon>
    </lineage>
</organism>
<evidence type="ECO:0000313" key="2">
    <source>
        <dbReference type="EMBL" id="OTO05672.1"/>
    </source>
</evidence>
<sequence>MKDIQFFKLEIRQYSLRKNGGDTMQEPSMDTRSFIECVGCSFCGLCGLSLTLGTGLSVVSGKDGKWW</sequence>
<reference evidence="2" key="1">
    <citation type="submission" date="2017-05" db="EMBL/GenBank/DDBJ databases">
        <title>The Genome Sequence of Enterococcus sp. 4G2_DIV0659.</title>
        <authorList>
            <consortium name="The Broad Institute Genomics Platform"/>
            <consortium name="The Broad Institute Genomic Center for Infectious Diseases"/>
            <person name="Earl A."/>
            <person name="Manson A."/>
            <person name="Schwartman J."/>
            <person name="Gilmore M."/>
            <person name="Abouelleil A."/>
            <person name="Cao P."/>
            <person name="Chapman S."/>
            <person name="Cusick C."/>
            <person name="Shea T."/>
            <person name="Young S."/>
            <person name="Neafsey D."/>
            <person name="Nusbaum C."/>
            <person name="Birren B."/>
        </authorList>
    </citation>
    <scope>NUCLEOTIDE SEQUENCE [LARGE SCALE GENOMIC DNA]</scope>
    <source>
        <strain evidence="2">4G2_DIV0659</strain>
    </source>
</reference>
<proteinExistence type="predicted"/>
<keyword evidence="3" id="KW-1185">Reference proteome</keyword>
<dbReference type="EMBL" id="NGLE02000001">
    <property type="protein sequence ID" value="MEI5993028.1"/>
    <property type="molecule type" value="Genomic_DNA"/>
</dbReference>
<protein>
    <submittedName>
        <fullName evidence="2">Uncharacterized protein</fullName>
    </submittedName>
</protein>
<accession>A0A242C7A2</accession>
<dbReference type="AlphaFoldDB" id="A0A242C7A2"/>